<organism evidence="1 2">
    <name type="scientific">Streblomastix strix</name>
    <dbReference type="NCBI Taxonomy" id="222440"/>
    <lineage>
        <taxon>Eukaryota</taxon>
        <taxon>Metamonada</taxon>
        <taxon>Preaxostyla</taxon>
        <taxon>Oxymonadida</taxon>
        <taxon>Streblomastigidae</taxon>
        <taxon>Streblomastix</taxon>
    </lineage>
</organism>
<comment type="caution">
    <text evidence="1">The sequence shown here is derived from an EMBL/GenBank/DDBJ whole genome shotgun (WGS) entry which is preliminary data.</text>
</comment>
<protein>
    <submittedName>
        <fullName evidence="1">Uncharacterized protein</fullName>
    </submittedName>
</protein>
<evidence type="ECO:0000313" key="1">
    <source>
        <dbReference type="EMBL" id="KAA6357351.1"/>
    </source>
</evidence>
<dbReference type="AlphaFoldDB" id="A0A5J4TII8"/>
<dbReference type="Proteomes" id="UP000324800">
    <property type="component" value="Unassembled WGS sequence"/>
</dbReference>
<evidence type="ECO:0000313" key="2">
    <source>
        <dbReference type="Proteomes" id="UP000324800"/>
    </source>
</evidence>
<gene>
    <name evidence="1" type="ORF">EZS28_047122</name>
</gene>
<dbReference type="EMBL" id="SNRW01031552">
    <property type="protein sequence ID" value="KAA6357351.1"/>
    <property type="molecule type" value="Genomic_DNA"/>
</dbReference>
<name>A0A5J4TII8_9EUKA</name>
<accession>A0A5J4TII8</accession>
<reference evidence="1 2" key="1">
    <citation type="submission" date="2019-03" db="EMBL/GenBank/DDBJ databases">
        <title>Single cell metagenomics reveals metabolic interactions within the superorganism composed of flagellate Streblomastix strix and complex community of Bacteroidetes bacteria on its surface.</title>
        <authorList>
            <person name="Treitli S.C."/>
            <person name="Kolisko M."/>
            <person name="Husnik F."/>
            <person name="Keeling P."/>
            <person name="Hampl V."/>
        </authorList>
    </citation>
    <scope>NUCLEOTIDE SEQUENCE [LARGE SCALE GENOMIC DNA]</scope>
    <source>
        <strain evidence="1">ST1C</strain>
    </source>
</reference>
<sequence length="277" mass="31847">MIMINSQYANDELESEDEIEKDIIEREKDAQLSMELIKKIFDIMEYIGEGFIDNSLNQNLNSKLKQQLIQKNGNQFSTLTLKRSKQINATLRLTESLDTFHRRHSSSFSQQTLKPFPASSTSNIITTSDSGNTLHLNAQSTPSKPHLTMNEYCTSLFDRLMNQLRPTPLFIHIISQYSTQSNCAILCSLINRSSTDTLKVLIQTVVTYALLGAIHAQKRDIVVYSLIRMMENVKKKQKLDWVDEANKKLLKLSSDQSCTLMIFSYFDTEFSRRRNSQ</sequence>
<proteinExistence type="predicted"/>